<dbReference type="OrthoDB" id="9807790at2"/>
<dbReference type="InterPro" id="IPR027417">
    <property type="entry name" value="P-loop_NTPase"/>
</dbReference>
<feature type="transmembrane region" description="Helical" evidence="4">
    <location>
        <begin position="161"/>
        <end position="181"/>
    </location>
</feature>
<dbReference type="InterPro" id="IPR050206">
    <property type="entry name" value="FtsK/SpoIIIE/SftA"/>
</dbReference>
<sequence>MKESRCLARSALRTDLHLACVEGPDVGIALAPGTVGRAGEVPLSCASVAREHAFLSTSGGRAFLDSAPGSPPFQAHTRLFGWRTQRTRRALKPGSRLRLGDDIFEVRPRPLRLTWPEVERRGRGTLTGASLLRGAPLVSLIVMAGFMVWRLQVAANAPRVLAGVSAAVLALVCAVAILLYCRSRRRRRGWDGAALALVLAGLPDSGPAPRLIRASVWPGRATTTRRRILLSTATDEPGQCATLGVAGSHASQCALWCAGQVAAQVGGARVWWNSSAPVLLGHAGVDIHVSAGDDCPHCARGSESDRPTVHIGYASTVARLPPWCAQVCVTEDLPVASQWWWTVTRADGDDALPSQVDWNPDRSRGSSGVLSVRIGMSPSGPVELDLVSDGPHALVAGCTGSGKSEALIGWLAAIAHCYPPDKVRFVLIDYKGGSTFARLRGLPHTHALLTDLDPGATTRALEGIAAELQRREEQLSALAFPDLATWECAHEDAPSAVPPAPARLVVAIDEFRFLAQTHPDSMEILLRLAAQGRSLGLHLIAATQRPSGAVNAQMRANMDIRLALRCVSAADSTDILGDTRASVLPRIPGRAVLDGTGIIQLAYMKDIASVVSHCARTWPHDSVPELWAPALPEAITWDEVDAACPSAEAGADPRSGGPLLNGQTLTLGLVEGIDKHAPALWDGGSIQIQASAHEAALASRWALSIATRIASARDCPLHVIGEEDVPGCASHLRAEDASAIDLLEGIREHGPGVLAITDVPTLRNALTRSLSAPQAETLWTTLLGAARRSDVTIVAAYAGRFTASSATMGAFSTRLVRARDADEALHAGISPTDLRTLTAGQALLARPGEPTVLACVPDTPCDLGMQSERTANAWHIPDPRRSLELVSKAAAPALIGPTYDEPRWDQPLPWIIIGARDDATVIEALHAYLGWEKPTIADVIPASAWARIARWDDHRVLAMNPTNNVIRALIQHCRTSPLSALARRWSPACGVICDGDSLTSIQLTERLFNT</sequence>
<dbReference type="SUPFAM" id="SSF52540">
    <property type="entry name" value="P-loop containing nucleoside triphosphate hydrolases"/>
    <property type="match status" value="1"/>
</dbReference>
<dbReference type="PANTHER" id="PTHR22683">
    <property type="entry name" value="SPORULATION PROTEIN RELATED"/>
    <property type="match status" value="1"/>
</dbReference>
<evidence type="ECO:0000259" key="5">
    <source>
        <dbReference type="PROSITE" id="PS50901"/>
    </source>
</evidence>
<evidence type="ECO:0000313" key="7">
    <source>
        <dbReference type="Proteomes" id="UP000250192"/>
    </source>
</evidence>
<name>A0A2X0U0U1_9ACTO</name>
<dbReference type="GO" id="GO:0003677">
    <property type="term" value="F:DNA binding"/>
    <property type="evidence" value="ECO:0007669"/>
    <property type="project" value="InterPro"/>
</dbReference>
<evidence type="ECO:0000256" key="1">
    <source>
        <dbReference type="ARBA" id="ARBA00022741"/>
    </source>
</evidence>
<keyword evidence="4" id="KW-1133">Transmembrane helix</keyword>
<keyword evidence="1 3" id="KW-0547">Nucleotide-binding</keyword>
<dbReference type="InterPro" id="IPR002543">
    <property type="entry name" value="FtsK_dom"/>
</dbReference>
<dbReference type="Proteomes" id="UP000250192">
    <property type="component" value="Unassembled WGS sequence"/>
</dbReference>
<gene>
    <name evidence="6" type="primary">essC</name>
    <name evidence="6" type="ORF">NCTC9935_01273</name>
</gene>
<keyword evidence="7" id="KW-1185">Reference proteome</keyword>
<reference evidence="6 7" key="1">
    <citation type="submission" date="2018-06" db="EMBL/GenBank/DDBJ databases">
        <authorList>
            <consortium name="Pathogen Informatics"/>
            <person name="Doyle S."/>
        </authorList>
    </citation>
    <scope>NUCLEOTIDE SEQUENCE [LARGE SCALE GENOMIC DNA]</scope>
    <source>
        <strain evidence="6 7">NCTC9935</strain>
    </source>
</reference>
<protein>
    <submittedName>
        <fullName evidence="6">DNA translocase FtsK</fullName>
    </submittedName>
</protein>
<dbReference type="PROSITE" id="PS50901">
    <property type="entry name" value="FTSK"/>
    <property type="match status" value="1"/>
</dbReference>
<dbReference type="GO" id="GO:0005524">
    <property type="term" value="F:ATP binding"/>
    <property type="evidence" value="ECO:0007669"/>
    <property type="project" value="UniProtKB-UniRule"/>
</dbReference>
<accession>A0A2X0U0U1</accession>
<evidence type="ECO:0000313" key="6">
    <source>
        <dbReference type="EMBL" id="SPT55763.1"/>
    </source>
</evidence>
<dbReference type="GeneID" id="93758896"/>
<keyword evidence="2 3" id="KW-0067">ATP-binding</keyword>
<dbReference type="RefSeq" id="WP_111823795.1">
    <property type="nucleotide sequence ID" value="NZ_CBDERX010000040.1"/>
</dbReference>
<feature type="binding site" evidence="3">
    <location>
        <begin position="397"/>
        <end position="404"/>
    </location>
    <ligand>
        <name>ATP</name>
        <dbReference type="ChEBI" id="CHEBI:30616"/>
    </ligand>
</feature>
<evidence type="ECO:0000256" key="2">
    <source>
        <dbReference type="ARBA" id="ARBA00022840"/>
    </source>
</evidence>
<dbReference type="PANTHER" id="PTHR22683:SF1">
    <property type="entry name" value="TYPE VII SECRETION SYSTEM PROTEIN ESSC"/>
    <property type="match status" value="1"/>
</dbReference>
<dbReference type="CDD" id="cd00060">
    <property type="entry name" value="FHA"/>
    <property type="match status" value="1"/>
</dbReference>
<evidence type="ECO:0000256" key="3">
    <source>
        <dbReference type="PROSITE-ProRule" id="PRU00289"/>
    </source>
</evidence>
<keyword evidence="4" id="KW-0472">Membrane</keyword>
<evidence type="ECO:0000256" key="4">
    <source>
        <dbReference type="SAM" id="Phobius"/>
    </source>
</evidence>
<organism evidence="6 7">
    <name type="scientific">Schaalia odontolytica</name>
    <dbReference type="NCBI Taxonomy" id="1660"/>
    <lineage>
        <taxon>Bacteria</taxon>
        <taxon>Bacillati</taxon>
        <taxon>Actinomycetota</taxon>
        <taxon>Actinomycetes</taxon>
        <taxon>Actinomycetales</taxon>
        <taxon>Actinomycetaceae</taxon>
        <taxon>Schaalia</taxon>
    </lineage>
</organism>
<dbReference type="AlphaFoldDB" id="A0A2X0U0U1"/>
<dbReference type="EMBL" id="UAPR01000003">
    <property type="protein sequence ID" value="SPT55763.1"/>
    <property type="molecule type" value="Genomic_DNA"/>
</dbReference>
<feature type="transmembrane region" description="Helical" evidence="4">
    <location>
        <begin position="130"/>
        <end position="149"/>
    </location>
</feature>
<dbReference type="Pfam" id="PF01580">
    <property type="entry name" value="FtsK_SpoIIIE"/>
    <property type="match status" value="1"/>
</dbReference>
<proteinExistence type="predicted"/>
<keyword evidence="4" id="KW-0812">Transmembrane</keyword>
<dbReference type="Gene3D" id="3.40.50.300">
    <property type="entry name" value="P-loop containing nucleotide triphosphate hydrolases"/>
    <property type="match status" value="1"/>
</dbReference>
<feature type="domain" description="FtsK" evidence="5">
    <location>
        <begin position="379"/>
        <end position="573"/>
    </location>
</feature>